<dbReference type="PANTHER" id="PTHR35391">
    <property type="entry name" value="C2H2-TYPE DOMAIN-CONTAINING PROTEIN-RELATED"/>
    <property type="match status" value="1"/>
</dbReference>
<dbReference type="OrthoDB" id="6077919at2759"/>
<dbReference type="GO" id="GO:0008270">
    <property type="term" value="F:zinc ion binding"/>
    <property type="evidence" value="ECO:0007669"/>
    <property type="project" value="UniProtKB-KW"/>
</dbReference>
<dbReference type="Proteomes" id="UP000651452">
    <property type="component" value="Unassembled WGS sequence"/>
</dbReference>
<sequence>MNPSINFTYVDEADCGNQATQFQNVYYPQWIYPGARTTINSVPSPTDTIHTTQTAPPRRTATRMSFQQSNRSVPCDNIDPSLQNPRYLALPGAHSFPTTQHHMEPIADPITRFWASDEPWNPMKYSNANAGQNNFNQPQRNFDQYPQRPCSDVGSNTPVSDSGYQTQPPQSIFSNDAGHVDQSLPAELMVQTKTLNAQTAPMVSHEMRRTSSDQRSVSNLSYRSGSQKQQIPCSVPDCFTISNCQSVHKKHMLKHEKAFVCTEQGCKRDGKGFATVNDLDRHKKSVHKIDSHKTKSYRCAHDECRNKTKIWPRLDNFKQHIARMHKEHDEFELIKKSECLHQEFPSALHSMSVDSALLAGLVGETAVSNGGLDSAASASPQSFIYPPIMSFSGQSTSGTVQESPSTDPFNVSFSRSGGLPSNRADGEPLTSQNGAESAESVHVRQTDTGNSTRTSPPEAAEYSVSPQGATSNRKLGLESKLSGAAQTKSEQQQQRQALEKLSKAKLEEMLLRIIGSQQQDGDSTSPGSESCKVSQEIANLTHQRIRPTRSQSRRSTQGSTSGMKACPYDGCRFVGRICDLNKHTKRHERSYGCTYPKCYKRFGAKSDWKRHENSQHFQQETFRCDFKSSSDEQCAQHYYRSAQFQKHLVLQHQVTSKDVLKNDLERCKIGKNCQVQFWCGFCCKIIPLVAKSNAAWDERFDHIAHHFHKDTPRKCVDDWICAEENRTKKQLLEGMLDERDEDLDARGLEDDESPTAAEGTAPPFSDPALNGSRKRSPSPATIDPRAATRRKEAVTRVVYCCMCGFNGATDLQGSCMDCYHIFCHSCKGGCVKHTSFES</sequence>
<dbReference type="SMART" id="SM00355">
    <property type="entry name" value="ZnF_C2H2"/>
    <property type="match status" value="6"/>
</dbReference>
<accession>A0A8H7JBE2</accession>
<comment type="caution">
    <text evidence="4">The sequence shown here is derived from an EMBL/GenBank/DDBJ whole genome shotgun (WGS) entry which is preliminary data.</text>
</comment>
<keyword evidence="5" id="KW-1185">Reference proteome</keyword>
<dbReference type="Gene3D" id="3.30.160.60">
    <property type="entry name" value="Classic Zinc Finger"/>
    <property type="match status" value="1"/>
</dbReference>
<feature type="compositionally biased region" description="Polar residues" evidence="2">
    <location>
        <begin position="125"/>
        <end position="144"/>
    </location>
</feature>
<evidence type="ECO:0000256" key="1">
    <source>
        <dbReference type="PROSITE-ProRule" id="PRU00042"/>
    </source>
</evidence>
<evidence type="ECO:0000259" key="3">
    <source>
        <dbReference type="PROSITE" id="PS50157"/>
    </source>
</evidence>
<feature type="compositionally biased region" description="Low complexity" evidence="2">
    <location>
        <begin position="548"/>
        <end position="561"/>
    </location>
</feature>
<feature type="compositionally biased region" description="Polar residues" evidence="2">
    <location>
        <begin position="153"/>
        <end position="164"/>
    </location>
</feature>
<dbReference type="PANTHER" id="PTHR35391:SF3">
    <property type="entry name" value="FINGER DOMAIN PROTEIN, PUTATIVE (AFU_ORTHOLOGUE AFUA_8G04300)-RELATED"/>
    <property type="match status" value="1"/>
</dbReference>
<feature type="region of interest" description="Disordered" evidence="2">
    <location>
        <begin position="125"/>
        <end position="164"/>
    </location>
</feature>
<gene>
    <name evidence="4" type="ORF">EKO04_002362</name>
</gene>
<feature type="region of interest" description="Disordered" evidence="2">
    <location>
        <begin position="198"/>
        <end position="223"/>
    </location>
</feature>
<dbReference type="AlphaFoldDB" id="A0A8H7JBE2"/>
<feature type="region of interest" description="Disordered" evidence="2">
    <location>
        <begin position="539"/>
        <end position="562"/>
    </location>
</feature>
<feature type="compositionally biased region" description="Polar residues" evidence="2">
    <location>
        <begin position="393"/>
        <end position="415"/>
    </location>
</feature>
<keyword evidence="1" id="KW-0862">Zinc</keyword>
<reference evidence="4" key="1">
    <citation type="submission" date="2018-12" db="EMBL/GenBank/DDBJ databases">
        <authorList>
            <person name="Syme R.A."/>
            <person name="Farfan-Caceres L."/>
            <person name="Lichtenzveig J."/>
        </authorList>
    </citation>
    <scope>NUCLEOTIDE SEQUENCE</scope>
    <source>
        <strain evidence="4">Al4</strain>
    </source>
</reference>
<dbReference type="PROSITE" id="PS50157">
    <property type="entry name" value="ZINC_FINGER_C2H2_2"/>
    <property type="match status" value="1"/>
</dbReference>
<proteinExistence type="predicted"/>
<dbReference type="InterPro" id="IPR013087">
    <property type="entry name" value="Znf_C2H2_type"/>
</dbReference>
<feature type="region of interest" description="Disordered" evidence="2">
    <location>
        <begin position="393"/>
        <end position="472"/>
    </location>
</feature>
<feature type="region of interest" description="Disordered" evidence="2">
    <location>
        <begin position="746"/>
        <end position="788"/>
    </location>
</feature>
<feature type="compositionally biased region" description="Polar residues" evidence="2">
    <location>
        <begin position="446"/>
        <end position="455"/>
    </location>
</feature>
<feature type="compositionally biased region" description="Polar residues" evidence="2">
    <location>
        <begin position="213"/>
        <end position="223"/>
    </location>
</feature>
<dbReference type="EMBL" id="RZGK01000004">
    <property type="protein sequence ID" value="KAF9699657.1"/>
    <property type="molecule type" value="Genomic_DNA"/>
</dbReference>
<dbReference type="PROSITE" id="PS00028">
    <property type="entry name" value="ZINC_FINGER_C2H2_1"/>
    <property type="match status" value="1"/>
</dbReference>
<keyword evidence="1" id="KW-0479">Metal-binding</keyword>
<evidence type="ECO:0000256" key="2">
    <source>
        <dbReference type="SAM" id="MobiDB-lite"/>
    </source>
</evidence>
<feature type="domain" description="C2H2-type" evidence="3">
    <location>
        <begin position="591"/>
        <end position="621"/>
    </location>
</feature>
<organism evidence="4 5">
    <name type="scientific">Ascochyta lentis</name>
    <dbReference type="NCBI Taxonomy" id="205686"/>
    <lineage>
        <taxon>Eukaryota</taxon>
        <taxon>Fungi</taxon>
        <taxon>Dikarya</taxon>
        <taxon>Ascomycota</taxon>
        <taxon>Pezizomycotina</taxon>
        <taxon>Dothideomycetes</taxon>
        <taxon>Pleosporomycetidae</taxon>
        <taxon>Pleosporales</taxon>
        <taxon>Pleosporineae</taxon>
        <taxon>Didymellaceae</taxon>
        <taxon>Ascochyta</taxon>
    </lineage>
</organism>
<reference evidence="4" key="2">
    <citation type="submission" date="2020-09" db="EMBL/GenBank/DDBJ databases">
        <title>Reference genome assembly for Australian Ascochyta lentis isolate Al4.</title>
        <authorList>
            <person name="Lee R.C."/>
            <person name="Farfan-Caceres L.M."/>
            <person name="Debler J.W."/>
            <person name="Williams A.H."/>
            <person name="Henares B.M."/>
        </authorList>
    </citation>
    <scope>NUCLEOTIDE SEQUENCE</scope>
    <source>
        <strain evidence="4">Al4</strain>
    </source>
</reference>
<evidence type="ECO:0000313" key="4">
    <source>
        <dbReference type="EMBL" id="KAF9699657.1"/>
    </source>
</evidence>
<evidence type="ECO:0000313" key="5">
    <source>
        <dbReference type="Proteomes" id="UP000651452"/>
    </source>
</evidence>
<name>A0A8H7JBE2_9PLEO</name>
<keyword evidence="1" id="KW-0863">Zinc-finger</keyword>
<protein>
    <recommendedName>
        <fullName evidence="3">C2H2-type domain-containing protein</fullName>
    </recommendedName>
</protein>